<sequence length="50" mass="5550">MFKNTNPQAISFINRLLLGGVEMSVVSVFVAISIELFGFSSTRDVLCLKR</sequence>
<comment type="caution">
    <text evidence="2">The sequence shown here is derived from an EMBL/GenBank/DDBJ whole genome shotgun (WGS) entry which is preliminary data.</text>
</comment>
<evidence type="ECO:0000256" key="1">
    <source>
        <dbReference type="SAM" id="Phobius"/>
    </source>
</evidence>
<organism evidence="2 3">
    <name type="scientific">Photobacterium marinum</name>
    <dbReference type="NCBI Taxonomy" id="1056511"/>
    <lineage>
        <taxon>Bacteria</taxon>
        <taxon>Pseudomonadati</taxon>
        <taxon>Pseudomonadota</taxon>
        <taxon>Gammaproteobacteria</taxon>
        <taxon>Vibrionales</taxon>
        <taxon>Vibrionaceae</taxon>
        <taxon>Photobacterium</taxon>
    </lineage>
</organism>
<keyword evidence="1" id="KW-1133">Transmembrane helix</keyword>
<proteinExistence type="predicted"/>
<reference evidence="2 3" key="1">
    <citation type="submission" date="2012-12" db="EMBL/GenBank/DDBJ databases">
        <title>Genome Assembly of Photobacterium sp. AK15.</title>
        <authorList>
            <person name="Khatri I."/>
            <person name="Vaidya B."/>
            <person name="Srinivas T.N.R."/>
            <person name="Subramanian S."/>
            <person name="Pinnaka A."/>
        </authorList>
    </citation>
    <scope>NUCLEOTIDE SEQUENCE [LARGE SCALE GENOMIC DNA]</scope>
    <source>
        <strain evidence="2 3">AK15</strain>
    </source>
</reference>
<gene>
    <name evidence="2" type="ORF">C942_00432</name>
</gene>
<protein>
    <submittedName>
        <fullName evidence="2">Uncharacterized protein</fullName>
    </submittedName>
</protein>
<dbReference type="Proteomes" id="UP000011134">
    <property type="component" value="Unassembled WGS sequence"/>
</dbReference>
<dbReference type="EMBL" id="AMZO01000013">
    <property type="protein sequence ID" value="ELR65993.1"/>
    <property type="molecule type" value="Genomic_DNA"/>
</dbReference>
<feature type="transmembrane region" description="Helical" evidence="1">
    <location>
        <begin position="12"/>
        <end position="34"/>
    </location>
</feature>
<dbReference type="PATRIC" id="fig|1056511.3.peg.1917"/>
<name>L8JCI0_9GAMM</name>
<keyword evidence="1" id="KW-0812">Transmembrane</keyword>
<keyword evidence="1" id="KW-0472">Membrane</keyword>
<keyword evidence="3" id="KW-1185">Reference proteome</keyword>
<dbReference type="AlphaFoldDB" id="L8JCI0"/>
<evidence type="ECO:0000313" key="3">
    <source>
        <dbReference type="Proteomes" id="UP000011134"/>
    </source>
</evidence>
<accession>L8JCI0</accession>
<evidence type="ECO:0000313" key="2">
    <source>
        <dbReference type="EMBL" id="ELR65993.1"/>
    </source>
</evidence>